<dbReference type="Pfam" id="PF05833">
    <property type="entry name" value="NFACT_N"/>
    <property type="match status" value="1"/>
</dbReference>
<dbReference type="PANTHER" id="PTHR15239">
    <property type="entry name" value="NUCLEAR EXPORT MEDIATOR FACTOR NEMF"/>
    <property type="match status" value="1"/>
</dbReference>
<dbReference type="InterPro" id="IPR051608">
    <property type="entry name" value="RQC_Subunit_NEMF"/>
</dbReference>
<proteinExistence type="predicted"/>
<dbReference type="GO" id="GO:0043023">
    <property type="term" value="F:ribosomal large subunit binding"/>
    <property type="evidence" value="ECO:0007669"/>
    <property type="project" value="TreeGrafter"/>
</dbReference>
<dbReference type="Proteomes" id="UP000699462">
    <property type="component" value="Unassembled WGS sequence"/>
</dbReference>
<dbReference type="GO" id="GO:0000049">
    <property type="term" value="F:tRNA binding"/>
    <property type="evidence" value="ECO:0007669"/>
    <property type="project" value="TreeGrafter"/>
</dbReference>
<organism evidence="1 2">
    <name type="scientific">Paragonimus westermani</name>
    <dbReference type="NCBI Taxonomy" id="34504"/>
    <lineage>
        <taxon>Eukaryota</taxon>
        <taxon>Metazoa</taxon>
        <taxon>Spiralia</taxon>
        <taxon>Lophotrochozoa</taxon>
        <taxon>Platyhelminthes</taxon>
        <taxon>Trematoda</taxon>
        <taxon>Digenea</taxon>
        <taxon>Plagiorchiida</taxon>
        <taxon>Troglotremata</taxon>
        <taxon>Troglotrematidae</taxon>
        <taxon>Paragonimus</taxon>
    </lineage>
</organism>
<reference evidence="1 2" key="1">
    <citation type="submission" date="2019-07" db="EMBL/GenBank/DDBJ databases">
        <title>Annotation for the trematode Paragonimus westermani.</title>
        <authorList>
            <person name="Choi Y.-J."/>
        </authorList>
    </citation>
    <scope>NUCLEOTIDE SEQUENCE [LARGE SCALE GENOMIC DNA]</scope>
    <source>
        <strain evidence="1">180907_Pwestermani</strain>
    </source>
</reference>
<dbReference type="OrthoDB" id="207084at2759"/>
<dbReference type="EMBL" id="JTDF01005421">
    <property type="protein sequence ID" value="KAF8566250.1"/>
    <property type="molecule type" value="Genomic_DNA"/>
</dbReference>
<dbReference type="Gene3D" id="2.30.310.10">
    <property type="entry name" value="ibrinogen binding protein from staphylococcus aureus domain"/>
    <property type="match status" value="1"/>
</dbReference>
<evidence type="ECO:0000313" key="1">
    <source>
        <dbReference type="EMBL" id="KAF8566250.1"/>
    </source>
</evidence>
<evidence type="ECO:0000313" key="2">
    <source>
        <dbReference type="Proteomes" id="UP000699462"/>
    </source>
</evidence>
<accession>A0A8T0DER2</accession>
<sequence>MKLVFSTLDVITVVEELRKHVVGSRVNNIYDVNNKTYLLKFARNEEKLVVLIESGARIHLTEFEWVKNVMPSGFAMKLRKHIRNRKVAYVNQLGMDRIVDIQFGFDENAFHLITELYDRVRSFALAVSPHPYFSSTTRHSSDHLYDRLLVEGNVYDLCDFLASKCFRYVPFADDSDFRQLLSRYLCRLSVVFLYLMN</sequence>
<dbReference type="GO" id="GO:1990112">
    <property type="term" value="C:RQC complex"/>
    <property type="evidence" value="ECO:0007669"/>
    <property type="project" value="TreeGrafter"/>
</dbReference>
<protein>
    <submittedName>
        <fullName evidence="1">Uncharacterized protein</fullName>
    </submittedName>
</protein>
<dbReference type="AlphaFoldDB" id="A0A8T0DER2"/>
<dbReference type="PANTHER" id="PTHR15239:SF6">
    <property type="entry name" value="RIBOSOME QUALITY CONTROL COMPLEX SUBUNIT NEMF"/>
    <property type="match status" value="1"/>
</dbReference>
<keyword evidence="2" id="KW-1185">Reference proteome</keyword>
<comment type="caution">
    <text evidence="1">The sequence shown here is derived from an EMBL/GenBank/DDBJ whole genome shotgun (WGS) entry which is preliminary data.</text>
</comment>
<gene>
    <name evidence="1" type="ORF">P879_09400</name>
</gene>
<dbReference type="GO" id="GO:1990116">
    <property type="term" value="P:ribosome-associated ubiquitin-dependent protein catabolic process"/>
    <property type="evidence" value="ECO:0007669"/>
    <property type="project" value="TreeGrafter"/>
</dbReference>
<name>A0A8T0DER2_9TREM</name>
<dbReference type="GO" id="GO:0072344">
    <property type="term" value="P:rescue of stalled ribosome"/>
    <property type="evidence" value="ECO:0007669"/>
    <property type="project" value="TreeGrafter"/>
</dbReference>